<evidence type="ECO:0000259" key="6">
    <source>
        <dbReference type="PROSITE" id="PS51123"/>
    </source>
</evidence>
<feature type="transmembrane region" description="Helical" evidence="5">
    <location>
        <begin position="14"/>
        <end position="32"/>
    </location>
</feature>
<dbReference type="EMBL" id="JACWMX010000001">
    <property type="protein sequence ID" value="MBD1391911.1"/>
    <property type="molecule type" value="Genomic_DNA"/>
</dbReference>
<evidence type="ECO:0000313" key="8">
    <source>
        <dbReference type="Proteomes" id="UP000619078"/>
    </source>
</evidence>
<dbReference type="CDD" id="cd07185">
    <property type="entry name" value="OmpA_C-like"/>
    <property type="match status" value="1"/>
</dbReference>
<keyword evidence="3" id="KW-0998">Cell outer membrane</keyword>
<dbReference type="Gene3D" id="3.30.1330.60">
    <property type="entry name" value="OmpA-like domain"/>
    <property type="match status" value="1"/>
</dbReference>
<keyword evidence="5" id="KW-0812">Transmembrane</keyword>
<dbReference type="AlphaFoldDB" id="A0A926NIL4"/>
<dbReference type="PANTHER" id="PTHR30329:SF21">
    <property type="entry name" value="LIPOPROTEIN YIAD-RELATED"/>
    <property type="match status" value="1"/>
</dbReference>
<evidence type="ECO:0000256" key="5">
    <source>
        <dbReference type="SAM" id="Phobius"/>
    </source>
</evidence>
<dbReference type="SUPFAM" id="SSF103088">
    <property type="entry name" value="OmpA-like"/>
    <property type="match status" value="1"/>
</dbReference>
<evidence type="ECO:0000256" key="1">
    <source>
        <dbReference type="ARBA" id="ARBA00004442"/>
    </source>
</evidence>
<gene>
    <name evidence="7" type="ORF">IDJ76_02245</name>
</gene>
<keyword evidence="5" id="KW-1133">Transmembrane helix</keyword>
<evidence type="ECO:0000313" key="7">
    <source>
        <dbReference type="EMBL" id="MBD1391911.1"/>
    </source>
</evidence>
<name>A0A926NIL4_9SPHI</name>
<feature type="domain" description="OmpA-like" evidence="6">
    <location>
        <begin position="94"/>
        <end position="213"/>
    </location>
</feature>
<organism evidence="7 8">
    <name type="scientific">Mucilaginibacter glaciei</name>
    <dbReference type="NCBI Taxonomy" id="2772109"/>
    <lineage>
        <taxon>Bacteria</taxon>
        <taxon>Pseudomonadati</taxon>
        <taxon>Bacteroidota</taxon>
        <taxon>Sphingobacteriia</taxon>
        <taxon>Sphingobacteriales</taxon>
        <taxon>Sphingobacteriaceae</taxon>
        <taxon>Mucilaginibacter</taxon>
    </lineage>
</organism>
<comment type="subcellular location">
    <subcellularLocation>
        <location evidence="1">Cell outer membrane</location>
    </subcellularLocation>
</comment>
<comment type="caution">
    <text evidence="7">The sequence shown here is derived from an EMBL/GenBank/DDBJ whole genome shotgun (WGS) entry which is preliminary data.</text>
</comment>
<reference evidence="7" key="1">
    <citation type="submission" date="2020-09" db="EMBL/GenBank/DDBJ databases">
        <title>Novel species of Mucilaginibacter isolated from a glacier on the Tibetan Plateau.</title>
        <authorList>
            <person name="Liu Q."/>
            <person name="Xin Y.-H."/>
        </authorList>
    </citation>
    <scope>NUCLEOTIDE SEQUENCE</scope>
    <source>
        <strain evidence="7">ZB1P21</strain>
    </source>
</reference>
<sequence>MANLDVQPKRKSSTWIWIIFVVLLLGALFLLYKGCNRTEPIKVDQSDSLAHDTVIAGITPVAATQPNWDAVDFTIPKAKYEEITDTAIIVRGNQKYTIYSLSENVLFAKDASTIQPVAEAKLQQISASLIKRFPNAQIGIYGRTDSIGGTGYNKTLGAERANAVKNWFVAKGGVLETALSTHSVGETKPLATNGTEKGRAQNRSVEIIAFPDSTGN</sequence>
<dbReference type="InterPro" id="IPR036737">
    <property type="entry name" value="OmpA-like_sf"/>
</dbReference>
<evidence type="ECO:0000256" key="2">
    <source>
        <dbReference type="ARBA" id="ARBA00023136"/>
    </source>
</evidence>
<dbReference type="GO" id="GO:0009279">
    <property type="term" value="C:cell outer membrane"/>
    <property type="evidence" value="ECO:0007669"/>
    <property type="project" value="UniProtKB-SubCell"/>
</dbReference>
<dbReference type="InterPro" id="IPR006665">
    <property type="entry name" value="OmpA-like"/>
</dbReference>
<proteinExistence type="predicted"/>
<dbReference type="PRINTS" id="PR01021">
    <property type="entry name" value="OMPADOMAIN"/>
</dbReference>
<dbReference type="InterPro" id="IPR050330">
    <property type="entry name" value="Bact_OuterMem_StrucFunc"/>
</dbReference>
<keyword evidence="8" id="KW-1185">Reference proteome</keyword>
<protein>
    <submittedName>
        <fullName evidence="7">OmpA family protein</fullName>
    </submittedName>
</protein>
<dbReference type="PANTHER" id="PTHR30329">
    <property type="entry name" value="STATOR ELEMENT OF FLAGELLAR MOTOR COMPLEX"/>
    <property type="match status" value="1"/>
</dbReference>
<dbReference type="RefSeq" id="WP_191160295.1">
    <property type="nucleotide sequence ID" value="NZ_JACWMX010000001.1"/>
</dbReference>
<dbReference type="InterPro" id="IPR006664">
    <property type="entry name" value="OMP_bac"/>
</dbReference>
<dbReference type="Pfam" id="PF00691">
    <property type="entry name" value="OmpA"/>
    <property type="match status" value="1"/>
</dbReference>
<accession>A0A926NIL4</accession>
<keyword evidence="2 4" id="KW-0472">Membrane</keyword>
<dbReference type="PROSITE" id="PS01068">
    <property type="entry name" value="OMPA_1"/>
    <property type="match status" value="1"/>
</dbReference>
<evidence type="ECO:0000256" key="3">
    <source>
        <dbReference type="ARBA" id="ARBA00023237"/>
    </source>
</evidence>
<dbReference type="InterPro" id="IPR006690">
    <property type="entry name" value="OMPA-like_CS"/>
</dbReference>
<evidence type="ECO:0000256" key="4">
    <source>
        <dbReference type="PROSITE-ProRule" id="PRU00473"/>
    </source>
</evidence>
<dbReference type="Proteomes" id="UP000619078">
    <property type="component" value="Unassembled WGS sequence"/>
</dbReference>
<dbReference type="PROSITE" id="PS51123">
    <property type="entry name" value="OMPA_2"/>
    <property type="match status" value="1"/>
</dbReference>